<dbReference type="AlphaFoldDB" id="A0A0F9MAR6"/>
<sequence length="72" mass="8128">MIEMVVLAWVLIFATVSGDETIQLGFYSTSKACSEAFIEATLITDEWSEERIANRPYSAMCYPIHSAYKKAE</sequence>
<proteinExistence type="predicted"/>
<gene>
    <name evidence="1" type="ORF">LCGC14_1483090</name>
</gene>
<accession>A0A0F9MAR6</accession>
<name>A0A0F9MAR6_9ZZZZ</name>
<organism evidence="1">
    <name type="scientific">marine sediment metagenome</name>
    <dbReference type="NCBI Taxonomy" id="412755"/>
    <lineage>
        <taxon>unclassified sequences</taxon>
        <taxon>metagenomes</taxon>
        <taxon>ecological metagenomes</taxon>
    </lineage>
</organism>
<reference evidence="1" key="1">
    <citation type="journal article" date="2015" name="Nature">
        <title>Complex archaea that bridge the gap between prokaryotes and eukaryotes.</title>
        <authorList>
            <person name="Spang A."/>
            <person name="Saw J.H."/>
            <person name="Jorgensen S.L."/>
            <person name="Zaremba-Niedzwiedzka K."/>
            <person name="Martijn J."/>
            <person name="Lind A.E."/>
            <person name="van Eijk R."/>
            <person name="Schleper C."/>
            <person name="Guy L."/>
            <person name="Ettema T.J."/>
        </authorList>
    </citation>
    <scope>NUCLEOTIDE SEQUENCE</scope>
</reference>
<protein>
    <submittedName>
        <fullName evidence="1">Uncharacterized protein</fullName>
    </submittedName>
</protein>
<evidence type="ECO:0000313" key="1">
    <source>
        <dbReference type="EMBL" id="KKM66252.1"/>
    </source>
</evidence>
<comment type="caution">
    <text evidence="1">The sequence shown here is derived from an EMBL/GenBank/DDBJ whole genome shotgun (WGS) entry which is preliminary data.</text>
</comment>
<dbReference type="EMBL" id="LAZR01010570">
    <property type="protein sequence ID" value="KKM66252.1"/>
    <property type="molecule type" value="Genomic_DNA"/>
</dbReference>